<protein>
    <recommendedName>
        <fullName evidence="1">NLP1-9 GAF domain-containing protein</fullName>
    </recommendedName>
</protein>
<sequence length="473" mass="53966">MFHDSLPPNKDLQPSSASNCEGEYPLSMCFLESSHLPLTIVYYTDDPQIPELIKEKIGYVFGNLHSNNFPGLVLQFWAPLKISGRRLLTTSDQPFLLHDSEIYRSLCVKYMYNIDVNKVEDEDEEEPTNTIISSGSVATAFLNQLPELVGNQRVDGMSPLETCALECGFVCSFVLPVFYPSQSCCVGVIEYASSCYNHLHKFNLLNSVLQKVGLKTFDAQEHLPCKTICGLQNVKDEIDEALKIIWARNRFISAQVWIACEDENHVAFTSFFQGNSNETNDRTQIDRLQQTWLEAYGNACYNLPLKMDEGLAGRTLQNYEPHFIDNIDILSANAPQRLFSCVFKHACLVIYLRSTKTGDLDYVFEILWGHERQHSAFLFESLLLELMERLPSFKFASGAEVGDELRILNVKNSTKSELEYFKIFTTESVTPKRERRQRLEVEECLRPLKGKCKTTPIPLSQEDIQPHFGKTMI</sequence>
<name>A0AA38TKT2_9ASTR</name>
<dbReference type="InterPro" id="IPR055081">
    <property type="entry name" value="NLP1-9_GAF"/>
</dbReference>
<organism evidence="2 3">
    <name type="scientific">Centaurea solstitialis</name>
    <name type="common">yellow star-thistle</name>
    <dbReference type="NCBI Taxonomy" id="347529"/>
    <lineage>
        <taxon>Eukaryota</taxon>
        <taxon>Viridiplantae</taxon>
        <taxon>Streptophyta</taxon>
        <taxon>Embryophyta</taxon>
        <taxon>Tracheophyta</taxon>
        <taxon>Spermatophyta</taxon>
        <taxon>Magnoliopsida</taxon>
        <taxon>eudicotyledons</taxon>
        <taxon>Gunneridae</taxon>
        <taxon>Pentapetalae</taxon>
        <taxon>asterids</taxon>
        <taxon>campanulids</taxon>
        <taxon>Asterales</taxon>
        <taxon>Asteraceae</taxon>
        <taxon>Carduoideae</taxon>
        <taxon>Cardueae</taxon>
        <taxon>Centaureinae</taxon>
        <taxon>Centaurea</taxon>
    </lineage>
</organism>
<dbReference type="Pfam" id="PF22922">
    <property type="entry name" value="GAF_NLP"/>
    <property type="match status" value="1"/>
</dbReference>
<dbReference type="AlphaFoldDB" id="A0AA38TKT2"/>
<dbReference type="EMBL" id="JARYMX010000003">
    <property type="protein sequence ID" value="KAJ9555841.1"/>
    <property type="molecule type" value="Genomic_DNA"/>
</dbReference>
<dbReference type="InterPro" id="IPR045012">
    <property type="entry name" value="NLP"/>
</dbReference>
<evidence type="ECO:0000313" key="3">
    <source>
        <dbReference type="Proteomes" id="UP001172457"/>
    </source>
</evidence>
<dbReference type="PANTHER" id="PTHR32002">
    <property type="entry name" value="PROTEIN NLP8"/>
    <property type="match status" value="1"/>
</dbReference>
<feature type="domain" description="NLP1-9 GAF" evidence="1">
    <location>
        <begin position="232"/>
        <end position="375"/>
    </location>
</feature>
<reference evidence="2" key="1">
    <citation type="submission" date="2023-03" db="EMBL/GenBank/DDBJ databases">
        <title>Chromosome-scale reference genome and RAD-based genetic map of yellow starthistle (Centaurea solstitialis) reveal putative structural variation and QTLs associated with invader traits.</title>
        <authorList>
            <person name="Reatini B."/>
            <person name="Cang F.A."/>
            <person name="Jiang Q."/>
            <person name="Mckibben M.T.W."/>
            <person name="Barker M.S."/>
            <person name="Rieseberg L.H."/>
            <person name="Dlugosch K.M."/>
        </authorList>
    </citation>
    <scope>NUCLEOTIDE SEQUENCE</scope>
    <source>
        <strain evidence="2">CAN-66</strain>
        <tissue evidence="2">Leaf</tissue>
    </source>
</reference>
<dbReference type="PANTHER" id="PTHR32002:SF49">
    <property type="entry name" value="BILE ACID:SODIUM SYMPORTER_ARSENICAL RESISTANCE PROTEIN ACR3-RELATED"/>
    <property type="match status" value="1"/>
</dbReference>
<evidence type="ECO:0000313" key="2">
    <source>
        <dbReference type="EMBL" id="KAJ9555841.1"/>
    </source>
</evidence>
<keyword evidence="3" id="KW-1185">Reference proteome</keyword>
<accession>A0AA38TKT2</accession>
<gene>
    <name evidence="2" type="ORF">OSB04_010455</name>
</gene>
<dbReference type="Proteomes" id="UP001172457">
    <property type="component" value="Chromosome 3"/>
</dbReference>
<dbReference type="GO" id="GO:0003700">
    <property type="term" value="F:DNA-binding transcription factor activity"/>
    <property type="evidence" value="ECO:0007669"/>
    <property type="project" value="InterPro"/>
</dbReference>
<proteinExistence type="predicted"/>
<evidence type="ECO:0000259" key="1">
    <source>
        <dbReference type="Pfam" id="PF22922"/>
    </source>
</evidence>
<comment type="caution">
    <text evidence="2">The sequence shown here is derived from an EMBL/GenBank/DDBJ whole genome shotgun (WGS) entry which is preliminary data.</text>
</comment>